<protein>
    <submittedName>
        <fullName evidence="2">ERF superfamily protein</fullName>
    </submittedName>
</protein>
<accession>W5SB89</accession>
<keyword evidence="2" id="KW-0614">Plasmid</keyword>
<dbReference type="Pfam" id="PF03837">
    <property type="entry name" value="RecT"/>
    <property type="match status" value="1"/>
</dbReference>
<proteinExistence type="predicted"/>
<organism evidence="2">
    <name type="scientific">Borrelia nietonii YOR</name>
    <dbReference type="NCBI Taxonomy" id="1293576"/>
    <lineage>
        <taxon>Bacteria</taxon>
        <taxon>Pseudomonadati</taxon>
        <taxon>Spirochaetota</taxon>
        <taxon>Spirochaetia</taxon>
        <taxon>Spirochaetales</taxon>
        <taxon>Borreliaceae</taxon>
        <taxon>Borrelia</taxon>
        <taxon>Borrelia nietonii</taxon>
    </lineage>
</organism>
<dbReference type="GO" id="GO:0006259">
    <property type="term" value="P:DNA metabolic process"/>
    <property type="evidence" value="ECO:0007669"/>
    <property type="project" value="InterPro"/>
</dbReference>
<dbReference type="GO" id="GO:0003677">
    <property type="term" value="F:DNA binding"/>
    <property type="evidence" value="ECO:0007669"/>
    <property type="project" value="InterPro"/>
</dbReference>
<dbReference type="EMBL" id="CP004164">
    <property type="protein sequence ID" value="AHH04227.1"/>
    <property type="molecule type" value="Genomic_DNA"/>
</dbReference>
<name>W5SB89_9SPIR</name>
<dbReference type="InterPro" id="IPR018330">
    <property type="entry name" value="RecT_fam"/>
</dbReference>
<gene>
    <name evidence="2" type="ORF">BHY_1276</name>
</gene>
<sequence length="427" mass="49660">MLYYSIYRITNIKKELIMTNAKNMTKPEISNTISTITEKMNSSNIYEVWEAYKSMHGLKRMDTQSEREILTLLQVNNLNPFKKEAYIIPFNGRYAVVVAYQTLLIRAYEAGYSKYSLEFKEEMVKTIKIDSKGNKMVQEDWQCTAYFKSEHGNIYSFSVLFNEYYKNSPIWREKPVFMLRKCAVSCLCRTLPGAGLESMPYIREELGDTDNLYEAHKVQQIGHTETEKIVTKEMHPVDYESVTKSDNKHVPSNLSVESEEDNDANTLGTRQDTTEEQSKGVETPPVDVNRVVKSNNTNTVGVNKDNKANSIKFSCYKSLLIAARGMHKHLVDKPFESISQINAYLSAIKKGDDSSFLEYFNMNKALRSVNYWIELIREYIFKNNHLMRKLDQFEAFIALMQPKYEDSPLRLFGFLSREEELRYLFDT</sequence>
<evidence type="ECO:0000256" key="1">
    <source>
        <dbReference type="SAM" id="MobiDB-lite"/>
    </source>
</evidence>
<evidence type="ECO:0000313" key="2">
    <source>
        <dbReference type="EMBL" id="AHH04227.1"/>
    </source>
</evidence>
<dbReference type="AlphaFoldDB" id="W5SB89"/>
<dbReference type="HOGENOM" id="CLU_068626_0_0_12"/>
<reference evidence="2" key="1">
    <citation type="submission" date="2013-02" db="EMBL/GenBank/DDBJ databases">
        <title>Comparative genomics of Borrelia species.</title>
        <authorList>
            <person name="Schwan T.G."/>
            <person name="Raffel S.J."/>
            <person name="Porcella S.F."/>
        </authorList>
    </citation>
    <scope>NUCLEOTIDE SEQUENCE</scope>
    <source>
        <strain evidence="2">YOR</strain>
        <plasmid evidence="2">unnamed</plasmid>
    </source>
</reference>
<feature type="compositionally biased region" description="Basic and acidic residues" evidence="1">
    <location>
        <begin position="240"/>
        <end position="249"/>
    </location>
</feature>
<feature type="region of interest" description="Disordered" evidence="1">
    <location>
        <begin position="240"/>
        <end position="285"/>
    </location>
</feature>
<geneLocation type="plasmid" evidence="2">
    <name>unnamed</name>
</geneLocation>